<evidence type="ECO:0000256" key="6">
    <source>
        <dbReference type="ARBA" id="ARBA00023139"/>
    </source>
</evidence>
<evidence type="ECO:0000313" key="11">
    <source>
        <dbReference type="EMBL" id="ARU62761.1"/>
    </source>
</evidence>
<evidence type="ECO:0000259" key="10">
    <source>
        <dbReference type="Pfam" id="PF25198"/>
    </source>
</evidence>
<dbReference type="InterPro" id="IPR038501">
    <property type="entry name" value="Spore_GerAC_C_sf"/>
</dbReference>
<evidence type="ECO:0000259" key="9">
    <source>
        <dbReference type="Pfam" id="PF05504"/>
    </source>
</evidence>
<dbReference type="InterPro" id="IPR008844">
    <property type="entry name" value="Spore_GerAC-like"/>
</dbReference>
<dbReference type="Pfam" id="PF25198">
    <property type="entry name" value="Spore_GerAC_N"/>
    <property type="match status" value="1"/>
</dbReference>
<evidence type="ECO:0000256" key="1">
    <source>
        <dbReference type="ARBA" id="ARBA00004635"/>
    </source>
</evidence>
<evidence type="ECO:0000256" key="5">
    <source>
        <dbReference type="ARBA" id="ARBA00023136"/>
    </source>
</evidence>
<gene>
    <name evidence="11" type="ORF">CBW65_18645</name>
</gene>
<dbReference type="GO" id="GO:0009847">
    <property type="term" value="P:spore germination"/>
    <property type="evidence" value="ECO:0007669"/>
    <property type="project" value="InterPro"/>
</dbReference>
<dbReference type="RefSeq" id="WP_087458111.1">
    <property type="nucleotide sequence ID" value="NZ_CP021434.1"/>
</dbReference>
<dbReference type="PANTHER" id="PTHR35789">
    <property type="entry name" value="SPORE GERMINATION PROTEIN B3"/>
    <property type="match status" value="1"/>
</dbReference>
<keyword evidence="12" id="KW-1185">Reference proteome</keyword>
<feature type="chain" id="PRO_5038916954" evidence="8">
    <location>
        <begin position="19"/>
        <end position="360"/>
    </location>
</feature>
<dbReference type="OrthoDB" id="2694406at2"/>
<dbReference type="EMBL" id="CP021434">
    <property type="protein sequence ID" value="ARU62761.1"/>
    <property type="molecule type" value="Genomic_DNA"/>
</dbReference>
<keyword evidence="5" id="KW-0472">Membrane</keyword>
<dbReference type="KEGG" id="tum:CBW65_18645"/>
<dbReference type="Pfam" id="PF05504">
    <property type="entry name" value="Spore_GerAC"/>
    <property type="match status" value="1"/>
</dbReference>
<evidence type="ECO:0000313" key="12">
    <source>
        <dbReference type="Proteomes" id="UP000195437"/>
    </source>
</evidence>
<keyword evidence="3" id="KW-0309">Germination</keyword>
<evidence type="ECO:0000256" key="3">
    <source>
        <dbReference type="ARBA" id="ARBA00022544"/>
    </source>
</evidence>
<keyword evidence="6" id="KW-0564">Palmitate</keyword>
<dbReference type="InterPro" id="IPR046953">
    <property type="entry name" value="Spore_GerAC-like_C"/>
</dbReference>
<comment type="similarity">
    <text evidence="2">Belongs to the GerABKC lipoprotein family.</text>
</comment>
<feature type="domain" description="Spore germination protein N-terminal" evidence="10">
    <location>
        <begin position="24"/>
        <end position="186"/>
    </location>
</feature>
<dbReference type="PANTHER" id="PTHR35789:SF1">
    <property type="entry name" value="SPORE GERMINATION PROTEIN B3"/>
    <property type="match status" value="1"/>
</dbReference>
<sequence length="360" mass="39824">MKRKLILLLLLLALLATGCGTEGKSLEQMSLSLAAAVDADENDRLVIYQSNPIFSQTGQGKSHILKVESGTVRQARDQMQLMSTGTIRGGKLQVMLIGKKVIETRSAGAFYDSFLRDAKNPSNVTMALVDGPVKEIMIFRPKDHHLGSFVHELIETANKEGSTVETMIRQLHDQAFEPGITAAVAEIAKKGNTIAVKGTALLNKQGLYAGSLNREESLMLLFLQDEAKRKVSYSVGTKGPSMNIALKKHKVRTNWSNGAFQFEIKLKFNAEITEVVEDRYRMENAQAVGALITKELQQSLQKLVGKLQELQVDPIGLGLYARASEYKHWKTVEHDWPAAFSKAKIKVTPEVTIENYGVIK</sequence>
<reference evidence="12" key="1">
    <citation type="submission" date="2017-05" db="EMBL/GenBank/DDBJ databases">
        <authorList>
            <person name="Sung H."/>
        </authorList>
    </citation>
    <scope>NUCLEOTIDE SEQUENCE [LARGE SCALE GENOMIC DNA]</scope>
    <source>
        <strain evidence="12">AR23208</strain>
    </source>
</reference>
<organism evidence="11 12">
    <name type="scientific">Tumebacillus avium</name>
    <dbReference type="NCBI Taxonomy" id="1903704"/>
    <lineage>
        <taxon>Bacteria</taxon>
        <taxon>Bacillati</taxon>
        <taxon>Bacillota</taxon>
        <taxon>Bacilli</taxon>
        <taxon>Bacillales</taxon>
        <taxon>Alicyclobacillaceae</taxon>
        <taxon>Tumebacillus</taxon>
    </lineage>
</organism>
<dbReference type="PROSITE" id="PS51257">
    <property type="entry name" value="PROKAR_LIPOPROTEIN"/>
    <property type="match status" value="1"/>
</dbReference>
<evidence type="ECO:0000256" key="8">
    <source>
        <dbReference type="SAM" id="SignalP"/>
    </source>
</evidence>
<evidence type="ECO:0000256" key="4">
    <source>
        <dbReference type="ARBA" id="ARBA00022729"/>
    </source>
</evidence>
<proteinExistence type="inferred from homology"/>
<dbReference type="NCBIfam" id="TIGR02887">
    <property type="entry name" value="spore_ger_x_C"/>
    <property type="match status" value="1"/>
</dbReference>
<feature type="signal peptide" evidence="8">
    <location>
        <begin position="1"/>
        <end position="18"/>
    </location>
</feature>
<keyword evidence="7" id="KW-0449">Lipoprotein</keyword>
<evidence type="ECO:0000256" key="7">
    <source>
        <dbReference type="ARBA" id="ARBA00023288"/>
    </source>
</evidence>
<dbReference type="GO" id="GO:0016020">
    <property type="term" value="C:membrane"/>
    <property type="evidence" value="ECO:0007669"/>
    <property type="project" value="UniProtKB-SubCell"/>
</dbReference>
<evidence type="ECO:0000256" key="2">
    <source>
        <dbReference type="ARBA" id="ARBA00007886"/>
    </source>
</evidence>
<keyword evidence="4 8" id="KW-0732">Signal</keyword>
<dbReference type="AlphaFoldDB" id="A0A1Y0IQG0"/>
<dbReference type="Gene3D" id="3.30.300.210">
    <property type="entry name" value="Nutrient germinant receptor protein C, domain 3"/>
    <property type="match status" value="1"/>
</dbReference>
<feature type="domain" description="Spore germination GerAC-like C-terminal" evidence="9">
    <location>
        <begin position="197"/>
        <end position="357"/>
    </location>
</feature>
<name>A0A1Y0IQG0_9BACL</name>
<dbReference type="Proteomes" id="UP000195437">
    <property type="component" value="Chromosome"/>
</dbReference>
<dbReference type="InterPro" id="IPR057336">
    <property type="entry name" value="GerAC_N"/>
</dbReference>
<protein>
    <submittedName>
        <fullName evidence="11">Uncharacterized protein</fullName>
    </submittedName>
</protein>
<comment type="subcellular location">
    <subcellularLocation>
        <location evidence="1">Membrane</location>
        <topology evidence="1">Lipid-anchor</topology>
    </subcellularLocation>
</comment>
<accession>A0A1Y0IQG0</accession>